<dbReference type="Pfam" id="PF09084">
    <property type="entry name" value="NMT1"/>
    <property type="match status" value="1"/>
</dbReference>
<evidence type="ECO:0000256" key="2">
    <source>
        <dbReference type="SAM" id="SignalP"/>
    </source>
</evidence>
<comment type="caution">
    <text evidence="4">The sequence shown here is derived from an EMBL/GenBank/DDBJ whole genome shotgun (WGS) entry which is preliminary data.</text>
</comment>
<evidence type="ECO:0000256" key="1">
    <source>
        <dbReference type="SAM" id="MobiDB-lite"/>
    </source>
</evidence>
<protein>
    <recommendedName>
        <fullName evidence="3">SsuA/THI5-like domain-containing protein</fullName>
    </recommendedName>
</protein>
<dbReference type="PANTHER" id="PTHR30024">
    <property type="entry name" value="ALIPHATIC SULFONATES-BINDING PROTEIN-RELATED"/>
    <property type="match status" value="1"/>
</dbReference>
<dbReference type="Proteomes" id="UP000284277">
    <property type="component" value="Unassembled WGS sequence"/>
</dbReference>
<accession>A0A419T7Z8</accession>
<dbReference type="OrthoDB" id="9814375at2"/>
<dbReference type="SUPFAM" id="SSF53850">
    <property type="entry name" value="Periplasmic binding protein-like II"/>
    <property type="match status" value="1"/>
</dbReference>
<keyword evidence="5" id="KW-1185">Reference proteome</keyword>
<dbReference type="Gene3D" id="3.40.190.10">
    <property type="entry name" value="Periplasmic binding protein-like II"/>
    <property type="match status" value="2"/>
</dbReference>
<reference evidence="4 5" key="1">
    <citation type="submission" date="2016-08" db="EMBL/GenBank/DDBJ databases">
        <title>A new outlook on sporulation: Clostridium algidixylanolyticum.</title>
        <authorList>
            <person name="Poppleton D.I."/>
            <person name="Gribaldo S."/>
        </authorList>
    </citation>
    <scope>NUCLEOTIDE SEQUENCE [LARGE SCALE GENOMIC DNA]</scope>
    <source>
        <strain evidence="4 5">SPL73</strain>
    </source>
</reference>
<feature type="compositionally biased region" description="Polar residues" evidence="1">
    <location>
        <begin position="37"/>
        <end position="47"/>
    </location>
</feature>
<dbReference type="PROSITE" id="PS51257">
    <property type="entry name" value="PROKAR_LIPOPROTEIN"/>
    <property type="match status" value="1"/>
</dbReference>
<feature type="domain" description="SsuA/THI5-like" evidence="3">
    <location>
        <begin position="81"/>
        <end position="279"/>
    </location>
</feature>
<dbReference type="InterPro" id="IPR027024">
    <property type="entry name" value="UCP027386_ABC_sbc_TM0202"/>
</dbReference>
<evidence type="ECO:0000313" key="5">
    <source>
        <dbReference type="Proteomes" id="UP000284277"/>
    </source>
</evidence>
<dbReference type="PANTHER" id="PTHR30024:SF46">
    <property type="entry name" value="ABC TRANSPORTER, SUBSTRATE-BINDING LIPOPROTEIN"/>
    <property type="match status" value="1"/>
</dbReference>
<gene>
    <name evidence="4" type="ORF">BET01_13625</name>
</gene>
<keyword evidence="2" id="KW-0732">Signal</keyword>
<dbReference type="PIRSF" id="PIRSF027386">
    <property type="entry name" value="UCP027386_ABC_sbc_TM0202"/>
    <property type="match status" value="1"/>
</dbReference>
<dbReference type="InterPro" id="IPR015168">
    <property type="entry name" value="SsuA/THI5"/>
</dbReference>
<organism evidence="4 5">
    <name type="scientific">Lacrimispora algidixylanolytica</name>
    <dbReference type="NCBI Taxonomy" id="94868"/>
    <lineage>
        <taxon>Bacteria</taxon>
        <taxon>Bacillati</taxon>
        <taxon>Bacillota</taxon>
        <taxon>Clostridia</taxon>
        <taxon>Lachnospirales</taxon>
        <taxon>Lachnospiraceae</taxon>
        <taxon>Lacrimispora</taxon>
    </lineage>
</organism>
<evidence type="ECO:0000313" key="4">
    <source>
        <dbReference type="EMBL" id="RKD33575.1"/>
    </source>
</evidence>
<feature type="chain" id="PRO_5038491508" description="SsuA/THI5-like domain-containing protein" evidence="2">
    <location>
        <begin position="22"/>
        <end position="344"/>
    </location>
</feature>
<feature type="region of interest" description="Disordered" evidence="1">
    <location>
        <begin position="23"/>
        <end position="47"/>
    </location>
</feature>
<proteinExistence type="predicted"/>
<dbReference type="AlphaFoldDB" id="A0A419T7Z8"/>
<feature type="signal peptide" evidence="2">
    <location>
        <begin position="1"/>
        <end position="21"/>
    </location>
</feature>
<name>A0A419T7Z8_9FIRM</name>
<evidence type="ECO:0000259" key="3">
    <source>
        <dbReference type="Pfam" id="PF09084"/>
    </source>
</evidence>
<dbReference type="RefSeq" id="WP_120195625.1">
    <property type="nucleotide sequence ID" value="NZ_MCIA01000006.1"/>
</dbReference>
<dbReference type="EMBL" id="MCIA01000006">
    <property type="protein sequence ID" value="RKD33575.1"/>
    <property type="molecule type" value="Genomic_DNA"/>
</dbReference>
<sequence length="344" mass="37680">MKKIASFLLAAGLSVSLVACSSPKTSSTEGSKELETTVETSQQVSKSSEPITITLGVPASPPTLPILRMMESRALGEDVKIKLDMWNEPETLIAMTQAGTHDMFAFPLTVVSTLYNKGVGIRLMNVNTWGVTYFITSDPEFKTWEDLKGKTLYVPLQSSPPDALSQFFLSQAGLTVGTDVNIVYGSSTEIATLLGSGEAAYGVMIEPQVTKLLSSNDKLRIAFSFEEEWQRVNKTNTKIPTAGFGATQKFIDENPELTIQFQEEYEKAVKWVNDNPAEAGVLAEKHLGLPAKVVEKAIPNMGLEFKTPGDAKEELDMLYKLLFEFNPKMIGGKIPEAGLYYDAK</sequence>